<dbReference type="InterPro" id="IPR008763">
    <property type="entry name" value="Peptidase_S55"/>
</dbReference>
<feature type="compositionally biased region" description="Basic and acidic residues" evidence="1">
    <location>
        <begin position="566"/>
        <end position="576"/>
    </location>
</feature>
<dbReference type="KEGG" id="aar:Acear_2203"/>
<dbReference type="Pfam" id="PF05580">
    <property type="entry name" value="Peptidase_S55"/>
    <property type="match status" value="1"/>
</dbReference>
<feature type="signal peptide" evidence="2">
    <location>
        <begin position="1"/>
        <end position="23"/>
    </location>
</feature>
<organism evidence="4 5">
    <name type="scientific">Acetohalobium arabaticum (strain ATCC 49924 / DSM 5501 / Z-7288)</name>
    <dbReference type="NCBI Taxonomy" id="574087"/>
    <lineage>
        <taxon>Bacteria</taxon>
        <taxon>Bacillati</taxon>
        <taxon>Bacillota</taxon>
        <taxon>Clostridia</taxon>
        <taxon>Halanaerobiales</taxon>
        <taxon>Halobacteroidaceae</taxon>
        <taxon>Acetohalobium</taxon>
    </lineage>
</organism>
<evidence type="ECO:0000313" key="5">
    <source>
        <dbReference type="Proteomes" id="UP000001661"/>
    </source>
</evidence>
<evidence type="ECO:0000256" key="1">
    <source>
        <dbReference type="SAM" id="MobiDB-lite"/>
    </source>
</evidence>
<feature type="chain" id="PRO_5003127236" evidence="2">
    <location>
        <begin position="24"/>
        <end position="623"/>
    </location>
</feature>
<dbReference type="Proteomes" id="UP000001661">
    <property type="component" value="Chromosome"/>
</dbReference>
<evidence type="ECO:0000313" key="4">
    <source>
        <dbReference type="EMBL" id="ADL13689.1"/>
    </source>
</evidence>
<protein>
    <submittedName>
        <fullName evidence="4">Peptidase S55 SpoIVB</fullName>
    </submittedName>
</protein>
<dbReference type="EMBL" id="CP002105">
    <property type="protein sequence ID" value="ADL13689.1"/>
    <property type="molecule type" value="Genomic_DNA"/>
</dbReference>
<keyword evidence="5" id="KW-1185">Reference proteome</keyword>
<gene>
    <name evidence="4" type="ordered locus">Acear_2203</name>
</gene>
<dbReference type="OrthoDB" id="9765242at2"/>
<dbReference type="STRING" id="574087.Acear_2203"/>
<reference evidence="4 5" key="1">
    <citation type="journal article" date="2010" name="Stand. Genomic Sci.">
        <title>Complete genome sequence of Acetohalobium arabaticum type strain (Z-7288).</title>
        <authorList>
            <person name="Sikorski J."/>
            <person name="Lapidus A."/>
            <person name="Chertkov O."/>
            <person name="Lucas S."/>
            <person name="Copeland A."/>
            <person name="Glavina Del Rio T."/>
            <person name="Nolan M."/>
            <person name="Tice H."/>
            <person name="Cheng J.F."/>
            <person name="Han C."/>
            <person name="Brambilla E."/>
            <person name="Pitluck S."/>
            <person name="Liolios K."/>
            <person name="Ivanova N."/>
            <person name="Mavromatis K."/>
            <person name="Mikhailova N."/>
            <person name="Pati A."/>
            <person name="Bruce D."/>
            <person name="Detter C."/>
            <person name="Tapia R."/>
            <person name="Goodwin L."/>
            <person name="Chen A."/>
            <person name="Palaniappan K."/>
            <person name="Land M."/>
            <person name="Hauser L."/>
            <person name="Chang Y.J."/>
            <person name="Jeffries C.D."/>
            <person name="Rohde M."/>
            <person name="Goker M."/>
            <person name="Spring S."/>
            <person name="Woyke T."/>
            <person name="Bristow J."/>
            <person name="Eisen J.A."/>
            <person name="Markowitz V."/>
            <person name="Hugenholtz P."/>
            <person name="Kyrpides N.C."/>
            <person name="Klenk H.P."/>
        </authorList>
    </citation>
    <scope>NUCLEOTIDE SEQUENCE [LARGE SCALE GENOMIC DNA]</scope>
    <source>
        <strain evidence="5">ATCC 49924 / DSM 5501 / Z-7288</strain>
    </source>
</reference>
<dbReference type="AlphaFoldDB" id="D9QTW8"/>
<feature type="region of interest" description="Disordered" evidence="1">
    <location>
        <begin position="556"/>
        <end position="582"/>
    </location>
</feature>
<dbReference type="PROSITE" id="PS51494">
    <property type="entry name" value="SPOIVB"/>
    <property type="match status" value="1"/>
</dbReference>
<proteinExistence type="predicted"/>
<feature type="domain" description="Peptidase S55" evidence="3">
    <location>
        <begin position="1"/>
        <end position="146"/>
    </location>
</feature>
<sequence length="623" mass="68746">MRKYGSLMLVIAFCVLLFTPVMAVDDSGPREILPVNKIETGMSGVGKTVISGTEVEEFNVEVLGVLKKQGVNRDLILIEVSGDVIDKTGGIAAGMSGSPIYIDGKLIGAIGYGWQLTEHKVGMVTPIEDMLDLWQLDEIEEGTTAGLSEPIKINGKSVEQVSFVEDKSSVKQDNSLTAYPVKTPLLVSGLDKEAVDYLSEELSAYDLKPVQSTAAADMSKGKEDKLVPGSAIAVQLARGDVDISAVGTLTYREGDRVLGFGHQFMGLGDSNYFLSSAYIHHMIKSMKMPFKLGSPLNSKGIITQDRSAGVGGRIGQSPKVVPLEVDVTDRDLNKEQKINAQIIRNEELFQSLASSVIYQAINSTIDRRGGGTAEVEMEIMANNLEEKIIERKNIFYSRRDVASVALRDFSQALMLITQNPFQKINLIDINLDVDIKEKPQVALIRELNVLTDKLEPGKEVELEVTFQPYREEVLVKNYSFTLPEDIESGIASMELVGGLEANFTAEQQQEAKPEEKKYGYGKNETFRNLEEVITAFKEQKINSDLVVRIYPSYNNHKAVPVNQNNDENRAENKNETGSEGADLEAMGMLAEETFKTDYILEGRVNTEIEVESNSKENNDDTKE</sequence>
<dbReference type="HOGENOM" id="CLU_023510_0_0_9"/>
<evidence type="ECO:0000259" key="3">
    <source>
        <dbReference type="PROSITE" id="PS51494"/>
    </source>
</evidence>
<name>D9QTW8_ACEAZ</name>
<keyword evidence="2" id="KW-0732">Signal</keyword>
<accession>D9QTW8</accession>
<dbReference type="RefSeq" id="WP_013279130.1">
    <property type="nucleotide sequence ID" value="NC_014378.1"/>
</dbReference>
<dbReference type="eggNOG" id="COG1044">
    <property type="taxonomic scope" value="Bacteria"/>
</dbReference>
<evidence type="ECO:0000256" key="2">
    <source>
        <dbReference type="SAM" id="SignalP"/>
    </source>
</evidence>